<dbReference type="InterPro" id="IPR041931">
    <property type="entry name" value="DNA_pol3_alpha_thumb_dom"/>
</dbReference>
<dbReference type="GO" id="GO:0003676">
    <property type="term" value="F:nucleic acid binding"/>
    <property type="evidence" value="ECO:0007669"/>
    <property type="project" value="InterPro"/>
</dbReference>
<dbReference type="InterPro" id="IPR004365">
    <property type="entry name" value="NA-bd_OB_tRNA"/>
</dbReference>
<dbReference type="SUPFAM" id="SSF89550">
    <property type="entry name" value="PHP domain-like"/>
    <property type="match status" value="1"/>
</dbReference>
<dbReference type="GO" id="GO:0005737">
    <property type="term" value="C:cytoplasm"/>
    <property type="evidence" value="ECO:0007669"/>
    <property type="project" value="UniProtKB-SubCell"/>
</dbReference>
<evidence type="ECO:0000256" key="9">
    <source>
        <dbReference type="ARBA" id="ARBA00049244"/>
    </source>
</evidence>
<protein>
    <recommendedName>
        <fullName evidence="4">DNA polymerase III subunit alpha</fullName>
        <ecNumber evidence="3">2.7.7.7</ecNumber>
    </recommendedName>
</protein>
<sequence length="1194" mass="132001">MSVAASPAQSFVHLHNHTEYSMLDGAARIDDMFKTAAEFGMPAIATTDHGFIFGAYEFWKTAQRYDVKPIIGLEAYLTPGTHRTDKTRVKYGDGGRDDVSGGGAYTHMTMLARNNNGMHNLFRLASLASMEGYYFKPRMDRELLEKYGQGMIVTTGCPSSEVQTRLRLGQWKEAVQWASDLKDIFGADNVFCELMDHGIEIERVVRQDLLKLAKELNLPLLATNDLHYTRQEDATAHAALLCVQSGSTMQDPNRFKFDGDGYYLKSAEEMRHIWRELPEACDNTLLVAERCEVSFTEGEGRYMPRFPCPPGHDETSWFLSEVETGLRRRFPEGVPDYASKQAAYESEVIISKGYAGYFLVVADFINWAKNNGIRVGPGRGSGAGSMCAYAMGITDLDPIPHGLIFERFLNPERKSMPDFDVDFDDRRRAEVIRYVTEKYGDDRVAMIVTYGTIKAKQALKDASRVMGYPFAMGEKLTKAMPPDVMGKGIPLSGVYDEEHKRYKEADEFRQVLAEDPHAAEVFETAKGLEGLKRQWGVHAAGVIMSSEPLLDLIPIMRREQDGQIITQFDYPTCESLGLVKMDFLGLRNLTVLDDAIKNIKDNRGEDIDLDQLSKDMTDKKTYELLGRGDTLGVFQLDGNGMRQLLRLMRPDNFEDISAALALYRPGPMGVNAHTNFALRKNGQQEVVPLDPALKGKLQPQMEEALGPILGNTYGLCIYQEQVMEIAQKLAGYTLGNADLLRRAMGKKKKEVLDAEYVPFSEGMKANGYNEASIAALWGVLVPFSDYAFNKAHTAAYGVISYWTAYLKANYPAEYMAALLTSVGDDKDKTALYLAECRRMGIAVLPPDVNASVANFAAVGDDIRFGLSAIRNVGHNVVSAIARTREEKGDFTSFEDFLRKCPVVVCNKRTIESLVKAGAFDSLGHTRQGLVSVHERYVDALVDEKKQEAIGQDSLFSGFGLGDDGEQDAGMQIVTLPPIPAVEWDKSVLLAFEREMLGLYVSDHPLNGIEHILSQHASASILEIVGEDGAKDGDFVTVAGLMTNLQLKRTKNGDPYARLSIEDMAGSIDVVFWPKTYMTISTMLAEDTVAVVKGRLKKGDDGAELLANELQLPDIKQGPRGPVVLNVPLTRATDGLAHKLKGVLANHPGGTEVHVKLVQPGRTVLMRLDESLRVNASAELFGELKALLGPACISS</sequence>
<gene>
    <name evidence="11" type="ORF">FB476_1308</name>
</gene>
<evidence type="ECO:0000313" key="11">
    <source>
        <dbReference type="EMBL" id="TQM96440.1"/>
    </source>
</evidence>
<comment type="subcellular location">
    <subcellularLocation>
        <location evidence="1">Cytoplasm</location>
    </subcellularLocation>
</comment>
<evidence type="ECO:0000256" key="2">
    <source>
        <dbReference type="ARBA" id="ARBA00009496"/>
    </source>
</evidence>
<keyword evidence="5" id="KW-0808">Transferase</keyword>
<dbReference type="EC" id="2.7.7.7" evidence="3"/>
<dbReference type="GO" id="GO:0006260">
    <property type="term" value="P:DNA replication"/>
    <property type="evidence" value="ECO:0007669"/>
    <property type="project" value="UniProtKB-KW"/>
</dbReference>
<dbReference type="SMART" id="SM00481">
    <property type="entry name" value="POLIIIAc"/>
    <property type="match status" value="1"/>
</dbReference>
<dbReference type="RefSeq" id="WP_141818060.1">
    <property type="nucleotide sequence ID" value="NZ_BAAAIL010000003.1"/>
</dbReference>
<comment type="catalytic activity">
    <reaction evidence="9">
        <text>DNA(n) + a 2'-deoxyribonucleoside 5'-triphosphate = DNA(n+1) + diphosphate</text>
        <dbReference type="Rhea" id="RHEA:22508"/>
        <dbReference type="Rhea" id="RHEA-COMP:17339"/>
        <dbReference type="Rhea" id="RHEA-COMP:17340"/>
        <dbReference type="ChEBI" id="CHEBI:33019"/>
        <dbReference type="ChEBI" id="CHEBI:61560"/>
        <dbReference type="ChEBI" id="CHEBI:173112"/>
        <dbReference type="EC" id="2.7.7.7"/>
    </reaction>
</comment>
<feature type="domain" description="Polymerase/histidinol phosphatase N-terminal" evidence="10">
    <location>
        <begin position="12"/>
        <end position="79"/>
    </location>
</feature>
<comment type="caution">
    <text evidence="11">The sequence shown here is derived from an EMBL/GenBank/DDBJ whole genome shotgun (WGS) entry which is preliminary data.</text>
</comment>
<dbReference type="PANTHER" id="PTHR32294">
    <property type="entry name" value="DNA POLYMERASE III SUBUNIT ALPHA"/>
    <property type="match status" value="1"/>
</dbReference>
<name>A0A543KMY3_9MICO</name>
<dbReference type="Gene3D" id="1.10.150.870">
    <property type="match status" value="1"/>
</dbReference>
<dbReference type="OrthoDB" id="9803237at2"/>
<proteinExistence type="inferred from homology"/>
<dbReference type="InterPro" id="IPR004013">
    <property type="entry name" value="PHP_dom"/>
</dbReference>
<evidence type="ECO:0000256" key="6">
    <source>
        <dbReference type="ARBA" id="ARBA00022695"/>
    </source>
</evidence>
<dbReference type="GO" id="GO:0008408">
    <property type="term" value="F:3'-5' exonuclease activity"/>
    <property type="evidence" value="ECO:0007669"/>
    <property type="project" value="InterPro"/>
</dbReference>
<evidence type="ECO:0000256" key="4">
    <source>
        <dbReference type="ARBA" id="ARBA00019114"/>
    </source>
</evidence>
<evidence type="ECO:0000256" key="1">
    <source>
        <dbReference type="ARBA" id="ARBA00004496"/>
    </source>
</evidence>
<dbReference type="CDD" id="cd12113">
    <property type="entry name" value="PHP_PolIIIA_DnaE3"/>
    <property type="match status" value="1"/>
</dbReference>
<dbReference type="AlphaFoldDB" id="A0A543KMY3"/>
<evidence type="ECO:0000313" key="12">
    <source>
        <dbReference type="Proteomes" id="UP000315133"/>
    </source>
</evidence>
<dbReference type="Pfam" id="PF17657">
    <property type="entry name" value="DNA_pol3_finger"/>
    <property type="match status" value="1"/>
</dbReference>
<evidence type="ECO:0000259" key="10">
    <source>
        <dbReference type="SMART" id="SM00481"/>
    </source>
</evidence>
<dbReference type="GO" id="GO:0003887">
    <property type="term" value="F:DNA-directed DNA polymerase activity"/>
    <property type="evidence" value="ECO:0007669"/>
    <property type="project" value="UniProtKB-KW"/>
</dbReference>
<organism evidence="11 12">
    <name type="scientific">Ornithinimicrobium humiphilum</name>
    <dbReference type="NCBI Taxonomy" id="125288"/>
    <lineage>
        <taxon>Bacteria</taxon>
        <taxon>Bacillati</taxon>
        <taxon>Actinomycetota</taxon>
        <taxon>Actinomycetes</taxon>
        <taxon>Micrococcales</taxon>
        <taxon>Ornithinimicrobiaceae</taxon>
        <taxon>Ornithinimicrobium</taxon>
    </lineage>
</organism>
<dbReference type="Pfam" id="PF07733">
    <property type="entry name" value="DNA_pol3_alpha"/>
    <property type="match status" value="1"/>
</dbReference>
<evidence type="ECO:0000256" key="3">
    <source>
        <dbReference type="ARBA" id="ARBA00012417"/>
    </source>
</evidence>
<keyword evidence="6" id="KW-0548">Nucleotidyltransferase</keyword>
<dbReference type="InterPro" id="IPR029460">
    <property type="entry name" value="DNAPol_HHH"/>
</dbReference>
<dbReference type="Gene3D" id="1.10.10.1600">
    <property type="entry name" value="Bacterial DNA polymerase III alpha subunit, thumb domain"/>
    <property type="match status" value="1"/>
</dbReference>
<dbReference type="NCBIfam" id="NF004226">
    <property type="entry name" value="PRK05673.1"/>
    <property type="match status" value="1"/>
</dbReference>
<dbReference type="PANTHER" id="PTHR32294:SF0">
    <property type="entry name" value="DNA POLYMERASE III SUBUNIT ALPHA"/>
    <property type="match status" value="1"/>
</dbReference>
<evidence type="ECO:0000256" key="7">
    <source>
        <dbReference type="ARBA" id="ARBA00022705"/>
    </source>
</evidence>
<dbReference type="Pfam" id="PF14579">
    <property type="entry name" value="HHH_6"/>
    <property type="match status" value="1"/>
</dbReference>
<keyword evidence="7" id="KW-0235">DNA replication</keyword>
<dbReference type="Pfam" id="PF01336">
    <property type="entry name" value="tRNA_anti-codon"/>
    <property type="match status" value="1"/>
</dbReference>
<evidence type="ECO:0000256" key="5">
    <source>
        <dbReference type="ARBA" id="ARBA00022679"/>
    </source>
</evidence>
<dbReference type="InterPro" id="IPR004805">
    <property type="entry name" value="DnaE2/DnaE/PolC"/>
</dbReference>
<dbReference type="CDD" id="cd04485">
    <property type="entry name" value="DnaE_OBF"/>
    <property type="match status" value="1"/>
</dbReference>
<comment type="similarity">
    <text evidence="2">Belongs to the DNA polymerase type-C family. DnaE subfamily.</text>
</comment>
<accession>A0A543KMY3</accession>
<dbReference type="Proteomes" id="UP000315133">
    <property type="component" value="Unassembled WGS sequence"/>
</dbReference>
<dbReference type="NCBIfam" id="TIGR00594">
    <property type="entry name" value="polc"/>
    <property type="match status" value="1"/>
</dbReference>
<dbReference type="Pfam" id="PF02811">
    <property type="entry name" value="PHP"/>
    <property type="match status" value="1"/>
</dbReference>
<dbReference type="Gene3D" id="3.20.20.140">
    <property type="entry name" value="Metal-dependent hydrolases"/>
    <property type="match status" value="1"/>
</dbReference>
<dbReference type="InterPro" id="IPR016195">
    <property type="entry name" value="Pol/histidinol_Pase-like"/>
</dbReference>
<keyword evidence="12" id="KW-1185">Reference proteome</keyword>
<keyword evidence="8" id="KW-0239">DNA-directed DNA polymerase</keyword>
<dbReference type="InterPro" id="IPR011708">
    <property type="entry name" value="DNA_pol3_alpha_NTPase_dom"/>
</dbReference>
<evidence type="ECO:0000256" key="8">
    <source>
        <dbReference type="ARBA" id="ARBA00022932"/>
    </source>
</evidence>
<dbReference type="InterPro" id="IPR003141">
    <property type="entry name" value="Pol/His_phosphatase_N"/>
</dbReference>
<dbReference type="InterPro" id="IPR040982">
    <property type="entry name" value="DNA_pol3_finger"/>
</dbReference>
<reference evidence="11 12" key="1">
    <citation type="submission" date="2019-06" db="EMBL/GenBank/DDBJ databases">
        <title>Sequencing the genomes of 1000 actinobacteria strains.</title>
        <authorList>
            <person name="Klenk H.-P."/>
        </authorList>
    </citation>
    <scope>NUCLEOTIDE SEQUENCE [LARGE SCALE GENOMIC DNA]</scope>
    <source>
        <strain evidence="11 12">DSM 12362</strain>
    </source>
</reference>
<dbReference type="EMBL" id="VFPU01000001">
    <property type="protein sequence ID" value="TQM96440.1"/>
    <property type="molecule type" value="Genomic_DNA"/>
</dbReference>